<dbReference type="PANTHER" id="PTHR23079">
    <property type="entry name" value="RNA-DEPENDENT RNA POLYMERASE"/>
    <property type="match status" value="1"/>
</dbReference>
<proteinExistence type="inferred from homology"/>
<dbReference type="InterPro" id="IPR057596">
    <property type="entry name" value="RDRP_core"/>
</dbReference>
<dbReference type="EMBL" id="ABDG02000026">
    <property type="protein sequence ID" value="EHK43013.1"/>
    <property type="molecule type" value="Genomic_DNA"/>
</dbReference>
<dbReference type="PANTHER" id="PTHR23079:SF55">
    <property type="entry name" value="RNA-DIRECTED RNA POLYMERASE"/>
    <property type="match status" value="1"/>
</dbReference>
<feature type="domain" description="RDRP core" evidence="4">
    <location>
        <begin position="451"/>
        <end position="1019"/>
    </location>
</feature>
<dbReference type="OrthoDB" id="6513042at2759"/>
<evidence type="ECO:0000259" key="4">
    <source>
        <dbReference type="Pfam" id="PF05183"/>
    </source>
</evidence>
<reference evidence="5 6" key="1">
    <citation type="journal article" date="2011" name="Genome Biol.">
        <title>Comparative genome sequence analysis underscores mycoparasitism as the ancestral life style of Trichoderma.</title>
        <authorList>
            <person name="Kubicek C.P."/>
            <person name="Herrera-Estrella A."/>
            <person name="Seidl-Seiboth V."/>
            <person name="Martinez D.A."/>
            <person name="Druzhinina I.S."/>
            <person name="Thon M."/>
            <person name="Zeilinger S."/>
            <person name="Casas-Flores S."/>
            <person name="Horwitz B.A."/>
            <person name="Mukherjee P.K."/>
            <person name="Mukherjee M."/>
            <person name="Kredics L."/>
            <person name="Alcaraz L.D."/>
            <person name="Aerts A."/>
            <person name="Antal Z."/>
            <person name="Atanasova L."/>
            <person name="Cervantes-Badillo M.G."/>
            <person name="Challacombe J."/>
            <person name="Chertkov O."/>
            <person name="McCluskey K."/>
            <person name="Coulpier F."/>
            <person name="Deshpande N."/>
            <person name="von Doehren H."/>
            <person name="Ebbole D.J."/>
            <person name="Esquivel-Naranjo E.U."/>
            <person name="Fekete E."/>
            <person name="Flipphi M."/>
            <person name="Glaser F."/>
            <person name="Gomez-Rodriguez E.Y."/>
            <person name="Gruber S."/>
            <person name="Han C."/>
            <person name="Henrissat B."/>
            <person name="Hermosa R."/>
            <person name="Hernandez-Onate M."/>
            <person name="Karaffa L."/>
            <person name="Kosti I."/>
            <person name="Le Crom S."/>
            <person name="Lindquist E."/>
            <person name="Lucas S."/>
            <person name="Luebeck M."/>
            <person name="Luebeck P.S."/>
            <person name="Margeot A."/>
            <person name="Metz B."/>
            <person name="Misra M."/>
            <person name="Nevalainen H."/>
            <person name="Omann M."/>
            <person name="Packer N."/>
            <person name="Perrone G."/>
            <person name="Uresti-Rivera E.E."/>
            <person name="Salamov A."/>
            <person name="Schmoll M."/>
            <person name="Seiboth B."/>
            <person name="Shapiro H."/>
            <person name="Sukno S."/>
            <person name="Tamayo-Ramos J.A."/>
            <person name="Tisch D."/>
            <person name="Wiest A."/>
            <person name="Wilkinson H.H."/>
            <person name="Zhang M."/>
            <person name="Coutinho P.M."/>
            <person name="Kenerley C.M."/>
            <person name="Monte E."/>
            <person name="Baker S.E."/>
            <person name="Grigoriev I.V."/>
        </authorList>
    </citation>
    <scope>NUCLEOTIDE SEQUENCE [LARGE SCALE GENOMIC DNA]</scope>
    <source>
        <strain evidence="6">ATCC 20476 / IMI 206040</strain>
    </source>
</reference>
<dbReference type="OMA" id="DDYLVIW"/>
<evidence type="ECO:0000313" key="5">
    <source>
        <dbReference type="EMBL" id="EHK43013.1"/>
    </source>
</evidence>
<evidence type="ECO:0000256" key="2">
    <source>
        <dbReference type="SAM" id="MobiDB-lite"/>
    </source>
</evidence>
<evidence type="ECO:0000313" key="6">
    <source>
        <dbReference type="Proteomes" id="UP000005426"/>
    </source>
</evidence>
<keyword evidence="1" id="KW-0696">RNA-directed RNA polymerase</keyword>
<dbReference type="GO" id="GO:0030422">
    <property type="term" value="P:siRNA processing"/>
    <property type="evidence" value="ECO:0007669"/>
    <property type="project" value="TreeGrafter"/>
</dbReference>
<gene>
    <name evidence="5" type="ORF">TRIATDRAFT_225118</name>
</gene>
<feature type="domain" description="RRM" evidence="3">
    <location>
        <begin position="31"/>
        <end position="78"/>
    </location>
</feature>
<dbReference type="InterPro" id="IPR000504">
    <property type="entry name" value="RRM_dom"/>
</dbReference>
<dbReference type="SUPFAM" id="SSF54928">
    <property type="entry name" value="RNA-binding domain, RBD"/>
    <property type="match status" value="1"/>
</dbReference>
<dbReference type="InterPro" id="IPR007855">
    <property type="entry name" value="RDRP"/>
</dbReference>
<dbReference type="InterPro" id="IPR035979">
    <property type="entry name" value="RBD_domain_sf"/>
</dbReference>
<keyword evidence="1" id="KW-0694">RNA-binding</keyword>
<keyword evidence="1" id="KW-0548">Nucleotidyltransferase</keyword>
<dbReference type="KEGG" id="tatv:25778076"/>
<protein>
    <recommendedName>
        <fullName evidence="1">RNA-dependent RNA polymerase</fullName>
        <ecNumber evidence="1">2.7.7.48</ecNumber>
    </recommendedName>
</protein>
<dbReference type="GO" id="GO:0003968">
    <property type="term" value="F:RNA-directed RNA polymerase activity"/>
    <property type="evidence" value="ECO:0007669"/>
    <property type="project" value="UniProtKB-KW"/>
</dbReference>
<dbReference type="HOGENOM" id="CLU_001366_0_2_1"/>
<name>G9P3Q6_HYPAI</name>
<dbReference type="STRING" id="452589.G9P3Q6"/>
<dbReference type="Pfam" id="PF05183">
    <property type="entry name" value="RdRP"/>
    <property type="match status" value="1"/>
</dbReference>
<dbReference type="GO" id="GO:0003723">
    <property type="term" value="F:RNA binding"/>
    <property type="evidence" value="ECO:0007669"/>
    <property type="project" value="UniProtKB-KW"/>
</dbReference>
<feature type="region of interest" description="Disordered" evidence="2">
    <location>
        <begin position="1246"/>
        <end position="1272"/>
    </location>
</feature>
<evidence type="ECO:0000259" key="3">
    <source>
        <dbReference type="Pfam" id="PF00076"/>
    </source>
</evidence>
<comment type="catalytic activity">
    <reaction evidence="1">
        <text>RNA(n) + a ribonucleoside 5'-triphosphate = RNA(n+1) + diphosphate</text>
        <dbReference type="Rhea" id="RHEA:21248"/>
        <dbReference type="Rhea" id="RHEA-COMP:14527"/>
        <dbReference type="Rhea" id="RHEA-COMP:17342"/>
        <dbReference type="ChEBI" id="CHEBI:33019"/>
        <dbReference type="ChEBI" id="CHEBI:61557"/>
        <dbReference type="ChEBI" id="CHEBI:140395"/>
        <dbReference type="EC" id="2.7.7.48"/>
    </reaction>
</comment>
<dbReference type="eggNOG" id="KOG0988">
    <property type="taxonomic scope" value="Eukaryota"/>
</dbReference>
<dbReference type="Proteomes" id="UP000005426">
    <property type="component" value="Unassembled WGS sequence"/>
</dbReference>
<evidence type="ECO:0000256" key="1">
    <source>
        <dbReference type="RuleBase" id="RU363098"/>
    </source>
</evidence>
<comment type="caution">
    <text evidence="5">The sequence shown here is derived from an EMBL/GenBank/DDBJ whole genome shotgun (WGS) entry which is preliminary data.</text>
</comment>
<dbReference type="GO" id="GO:0031380">
    <property type="term" value="C:nuclear RNA-directed RNA polymerase complex"/>
    <property type="evidence" value="ECO:0007669"/>
    <property type="project" value="TreeGrafter"/>
</dbReference>
<comment type="similarity">
    <text evidence="1">Belongs to the RdRP family.</text>
</comment>
<dbReference type="GeneID" id="25778076"/>
<dbReference type="CDD" id="cd00590">
    <property type="entry name" value="RRM_SF"/>
    <property type="match status" value="1"/>
</dbReference>
<keyword evidence="6" id="KW-1185">Reference proteome</keyword>
<dbReference type="AlphaFoldDB" id="G9P3Q6"/>
<dbReference type="EC" id="2.7.7.48" evidence="1"/>
<keyword evidence="1" id="KW-0808">Transferase</keyword>
<sequence length="1272" mass="143261">MPPRPQGTSRPRRGGQPPAINWKTGASVSVKVGGLPPNVTSADLLQWFSDYGTIVFCNITYGAASEAQAPASAVINFEPVPSTAFWEAGSIVVQHPDSAKYTKGIKLRLSAESRRERLFQSRVNPDVQYPTKITASINSLGFGSMIGAAAINVRKSVTSSNTTEDFILELDVLAKRLVIYFPLAVKQGDGHYQTKQLKLLAEVSQLQTAFYITEKGQEAFILPFPIPPQYFWKFDELERAALASRRTNWRAQDSWKRATDIMEDDTIPLDFPVSSNPTSFRSAYLDVGRWTAFRVAVNATNGPGKLAVQHLRLALEDLNIKLQICDRFHVGNSTMTMWDYLDHHSVEEDQHALASLLLSNTPFVHLDFAVRFQLEVCITRRVLNEHTVSLEFLQKLAALHPLDAKHRLEVLVDQEEVVHNPMDIFARRTMAPYRPATRIPHYCVLARKATVTPTSLLLSSPAVETSNRVLRYFNQAQDRFLRVQFVDEAESGRMTMNSHNKEEIWKKLLRTLYEGIQIGDRRYEFLAFGSSQLRQSGAYFFCPTDHISCQDIRQWMGQVSHIRIVAKYAARLGQCFSTTREMKGVPIPDVRPIADIERNGYCFTDGVGMISGFMARMIVEELTLEVFNDPSAFQFRMGGCKGVLVVWPQAKKSEVYIRESQEKFKADAKNLEIIKCAKYTSATLNRQTITILEHLGVPKKAFMDILEKQISLYEEAAKDNRVAVGMLKKCVDENQSTLVLAELLQAGFKTKNCQEPFVVNLLNLWRSWSLKLLKEKARIAIEQSAFVLGCVDETGTLRGHSNATEGTSDKDVNKLPQIFLQVSDSKIYDTTKVIKGICVVGRNPSLHPGDIRVVEAVDIPELHHLKDVVVFPSTGDRPVPNMLSGGDLDGDDFFVIWEPSLIPEKWNHPAMNYSSPPPPKLDRDVNVNDLRDFFVNYMKNDVLPLIATAHLALADRFDPASPICLRLAELHSKAVDYPKTGDPAEFNHDMYNPQSWPHFMEKQQRYKSARALGAIYDRVIKQTIEFRPDWENAFDKRILNRYQLDTGMLKSARQIKGQYDAAVRRILSHHNLGTEFELYTSWAMTKPAIGSDYKRQEELGREFDAIKDRFRGLCFEAAGGRDEDKIDIFVAAMYKITEQEIAIALFEHRRGATNEASNLIPARKLETKSMPLISFPWIFPWVMIRVASDGKYDPKGSILAAAHRAMPVPALSIVHDASGDASGLRASEAVLPQSALNDEDEEIAVAASEEENKEGKLPQGMEAMSLLDDFDS</sequence>
<accession>G9P3Q6</accession>
<feature type="region of interest" description="Disordered" evidence="2">
    <location>
        <begin position="1"/>
        <end position="22"/>
    </location>
</feature>
<dbReference type="Pfam" id="PF00076">
    <property type="entry name" value="RRM_1"/>
    <property type="match status" value="1"/>
</dbReference>
<organism evidence="5 6">
    <name type="scientific">Hypocrea atroviridis (strain ATCC 20476 / IMI 206040)</name>
    <name type="common">Trichoderma atroviride</name>
    <dbReference type="NCBI Taxonomy" id="452589"/>
    <lineage>
        <taxon>Eukaryota</taxon>
        <taxon>Fungi</taxon>
        <taxon>Dikarya</taxon>
        <taxon>Ascomycota</taxon>
        <taxon>Pezizomycotina</taxon>
        <taxon>Sordariomycetes</taxon>
        <taxon>Hypocreomycetidae</taxon>
        <taxon>Hypocreales</taxon>
        <taxon>Hypocreaceae</taxon>
        <taxon>Trichoderma</taxon>
    </lineage>
</organism>